<feature type="region of interest" description="Disordered" evidence="1">
    <location>
        <begin position="1"/>
        <end position="61"/>
    </location>
</feature>
<proteinExistence type="predicted"/>
<accession>A0A8C0C2Z7</accession>
<name>A0A8C0C2Z7_BALMU</name>
<evidence type="ECO:0000313" key="2">
    <source>
        <dbReference type="Ensembl" id="ENSBMSP00010000170.1"/>
    </source>
</evidence>
<sequence length="61" mass="6580">LLPRAASGSNPDTRGRLERGAFLGLFRSNTVEARDRSSGPPSKARGFPLEPLERNTAQLTS</sequence>
<reference evidence="2" key="1">
    <citation type="submission" date="2023-09" db="UniProtKB">
        <authorList>
            <consortium name="Ensembl"/>
        </authorList>
    </citation>
    <scope>IDENTIFICATION</scope>
</reference>
<protein>
    <submittedName>
        <fullName evidence="2">Uncharacterized protein</fullName>
    </submittedName>
</protein>
<dbReference type="GeneTree" id="ENSGT00990000213214"/>
<organism evidence="2">
    <name type="scientific">Balaenoptera musculus</name>
    <name type="common">Blue whale</name>
    <dbReference type="NCBI Taxonomy" id="9771"/>
    <lineage>
        <taxon>Eukaryota</taxon>
        <taxon>Metazoa</taxon>
        <taxon>Chordata</taxon>
        <taxon>Craniata</taxon>
        <taxon>Vertebrata</taxon>
        <taxon>Euteleostomi</taxon>
        <taxon>Mammalia</taxon>
        <taxon>Eutheria</taxon>
        <taxon>Laurasiatheria</taxon>
        <taxon>Artiodactyla</taxon>
        <taxon>Whippomorpha</taxon>
        <taxon>Cetacea</taxon>
        <taxon>Mysticeti</taxon>
        <taxon>Balaenopteridae</taxon>
        <taxon>Balaenoptera</taxon>
    </lineage>
</organism>
<dbReference type="AlphaFoldDB" id="A0A8C0C2Z7"/>
<evidence type="ECO:0000256" key="1">
    <source>
        <dbReference type="SAM" id="MobiDB-lite"/>
    </source>
</evidence>
<dbReference type="Ensembl" id="ENSBMST00010000190.1">
    <property type="protein sequence ID" value="ENSBMSP00010000170.1"/>
    <property type="gene ID" value="ENSBMSG00010000156.1"/>
</dbReference>